<dbReference type="EMBL" id="QXTE01010548">
    <property type="protein sequence ID" value="TFJ95274.1"/>
    <property type="molecule type" value="Genomic_DNA"/>
</dbReference>
<evidence type="ECO:0000313" key="1">
    <source>
        <dbReference type="EMBL" id="TFJ95274.1"/>
    </source>
</evidence>
<reference evidence="1 2" key="2">
    <citation type="submission" date="2019-04" db="EMBL/GenBank/DDBJ databases">
        <title>The genome sequence of big-headed turtle.</title>
        <authorList>
            <person name="Gong S."/>
        </authorList>
    </citation>
    <scope>NUCLEOTIDE SEQUENCE [LARGE SCALE GENOMIC DNA]</scope>
    <source>
        <strain evidence="1">DO16091913</strain>
        <tissue evidence="1">Muscle</tissue>
    </source>
</reference>
<name>A0A4D9DCU1_9SAUR</name>
<evidence type="ECO:0000313" key="2">
    <source>
        <dbReference type="Proteomes" id="UP000297703"/>
    </source>
</evidence>
<proteinExistence type="predicted"/>
<accession>A0A4D9DCU1</accession>
<protein>
    <submittedName>
        <fullName evidence="1">Putative CCR4-associated factor 1-like protein 7</fullName>
    </submittedName>
</protein>
<gene>
    <name evidence="1" type="ORF">DR999_PMT23231</name>
</gene>
<organism evidence="1 2">
    <name type="scientific">Platysternon megacephalum</name>
    <name type="common">big-headed turtle</name>
    <dbReference type="NCBI Taxonomy" id="55544"/>
    <lineage>
        <taxon>Eukaryota</taxon>
        <taxon>Metazoa</taxon>
        <taxon>Chordata</taxon>
        <taxon>Craniata</taxon>
        <taxon>Vertebrata</taxon>
        <taxon>Euteleostomi</taxon>
        <taxon>Archelosauria</taxon>
        <taxon>Testudinata</taxon>
        <taxon>Testudines</taxon>
        <taxon>Cryptodira</taxon>
        <taxon>Durocryptodira</taxon>
        <taxon>Testudinoidea</taxon>
        <taxon>Platysternidae</taxon>
        <taxon>Platysternon</taxon>
    </lineage>
</organism>
<reference evidence="1 2" key="1">
    <citation type="submission" date="2019-04" db="EMBL/GenBank/DDBJ databases">
        <title>Draft genome of the big-headed turtle Platysternon megacephalum.</title>
        <authorList>
            <person name="Gong S."/>
        </authorList>
    </citation>
    <scope>NUCLEOTIDE SEQUENCE [LARGE SCALE GENOMIC DNA]</scope>
    <source>
        <strain evidence="1">DO16091913</strain>
        <tissue evidence="1">Muscle</tissue>
    </source>
</reference>
<dbReference type="AlphaFoldDB" id="A0A4D9DCU1"/>
<sequence length="141" mass="16624">MYLYQGIPLHYMVPFPFCKQDYHCISESKEVKKRSYISQGVYKPKLNLTQAVFFSSSLDAWKPCSPLLAMFLLSFQFSGPRKKEPRKRIMTTRKMSHRSRTPENKENTLFQVQALRGRDFSTIFQISGLSLFHLTHDRFSF</sequence>
<comment type="caution">
    <text evidence="1">The sequence shown here is derived from an EMBL/GenBank/DDBJ whole genome shotgun (WGS) entry which is preliminary data.</text>
</comment>
<keyword evidence="2" id="KW-1185">Reference proteome</keyword>
<dbReference type="Proteomes" id="UP000297703">
    <property type="component" value="Unassembled WGS sequence"/>
</dbReference>